<accession>B4S3B7</accession>
<feature type="chain" id="PRO_5002825670" evidence="1">
    <location>
        <begin position="40"/>
        <end position="134"/>
    </location>
</feature>
<evidence type="ECO:0000256" key="1">
    <source>
        <dbReference type="SAM" id="SignalP"/>
    </source>
</evidence>
<sequence length="134" mass="14868">MRIMGEQSFSMLYPLLTMIQIKPFSRLAVLLFFVLAACAQSPESAARKFTENLAKGNLSEAKKYATEPTGQMLDFAGSIGVMPVDTDFTFIFISKSVEGDQASIIYKSSPDGPEETIDLVKIDGAWKVHMQHRK</sequence>
<feature type="signal peptide" evidence="1">
    <location>
        <begin position="1"/>
        <end position="39"/>
    </location>
</feature>
<dbReference type="KEGG" id="paa:Paes_0152"/>
<reference evidence="2" key="1">
    <citation type="submission" date="2008-06" db="EMBL/GenBank/DDBJ databases">
        <title>Complete sequence of chromosome of Prosthecochloris aestuarii DSM 271.</title>
        <authorList>
            <consortium name="US DOE Joint Genome Institute"/>
            <person name="Lucas S."/>
            <person name="Copeland A."/>
            <person name="Lapidus A."/>
            <person name="Glavina del Rio T."/>
            <person name="Dalin E."/>
            <person name="Tice H."/>
            <person name="Bruce D."/>
            <person name="Goodwin L."/>
            <person name="Pitluck S."/>
            <person name="Schmutz J."/>
            <person name="Larimer F."/>
            <person name="Land M."/>
            <person name="Hauser L."/>
            <person name="Kyrpides N."/>
            <person name="Anderson I."/>
            <person name="Liu Z."/>
            <person name="Li T."/>
            <person name="Zhao F."/>
            <person name="Overmann J."/>
            <person name="Bryant D.A."/>
            <person name="Richardson P."/>
        </authorList>
    </citation>
    <scope>NUCLEOTIDE SEQUENCE [LARGE SCALE GENOMIC DNA]</scope>
    <source>
        <strain evidence="2">DSM 271</strain>
    </source>
</reference>
<organism evidence="2 3">
    <name type="scientific">Prosthecochloris aestuarii (strain DSM 271 / SK 413)</name>
    <dbReference type="NCBI Taxonomy" id="290512"/>
    <lineage>
        <taxon>Bacteria</taxon>
        <taxon>Pseudomonadati</taxon>
        <taxon>Chlorobiota</taxon>
        <taxon>Chlorobiia</taxon>
        <taxon>Chlorobiales</taxon>
        <taxon>Chlorobiaceae</taxon>
        <taxon>Prosthecochloris</taxon>
    </lineage>
</organism>
<keyword evidence="1" id="KW-0732">Signal</keyword>
<proteinExistence type="predicted"/>
<name>B4S3B7_PROA2</name>
<evidence type="ECO:0000313" key="3">
    <source>
        <dbReference type="Proteomes" id="UP000002725"/>
    </source>
</evidence>
<dbReference type="AlphaFoldDB" id="B4S3B7"/>
<dbReference type="EMBL" id="CP001108">
    <property type="protein sequence ID" value="ACF45211.1"/>
    <property type="molecule type" value="Genomic_DNA"/>
</dbReference>
<dbReference type="Proteomes" id="UP000002725">
    <property type="component" value="Chromosome"/>
</dbReference>
<gene>
    <name evidence="2" type="ordered locus">Paes_0152</name>
</gene>
<dbReference type="eggNOG" id="ENOG5032ZIX">
    <property type="taxonomic scope" value="Bacteria"/>
</dbReference>
<dbReference type="STRING" id="290512.Paes_0152"/>
<evidence type="ECO:0000313" key="2">
    <source>
        <dbReference type="EMBL" id="ACF45211.1"/>
    </source>
</evidence>
<dbReference type="HOGENOM" id="CLU_137236_0_0_10"/>
<keyword evidence="3" id="KW-1185">Reference proteome</keyword>
<protein>
    <submittedName>
        <fullName evidence="2">Uncharacterized protein</fullName>
    </submittedName>
</protein>